<organism evidence="3">
    <name type="scientific">Eutreptiella gymnastica</name>
    <dbReference type="NCBI Taxonomy" id="73025"/>
    <lineage>
        <taxon>Eukaryota</taxon>
        <taxon>Discoba</taxon>
        <taxon>Euglenozoa</taxon>
        <taxon>Euglenida</taxon>
        <taxon>Spirocuta</taxon>
        <taxon>Euglenophyceae</taxon>
        <taxon>Eutreptiales</taxon>
        <taxon>Eutreptiaceae</taxon>
        <taxon>Eutreptiella</taxon>
    </lineage>
</organism>
<dbReference type="InterPro" id="IPR035892">
    <property type="entry name" value="C2_domain_sf"/>
</dbReference>
<dbReference type="Pfam" id="PF00168">
    <property type="entry name" value="C2"/>
    <property type="match status" value="1"/>
</dbReference>
<name>A0A7S4GQ78_9EUGL</name>
<dbReference type="PANTHER" id="PTHR23159:SF31">
    <property type="entry name" value="CENTROSOME-ASSOCIATED PROTEIN CEP250 ISOFORM X1"/>
    <property type="match status" value="1"/>
</dbReference>
<evidence type="ECO:0000256" key="1">
    <source>
        <dbReference type="SAM" id="Coils"/>
    </source>
</evidence>
<evidence type="ECO:0000259" key="2">
    <source>
        <dbReference type="PROSITE" id="PS50004"/>
    </source>
</evidence>
<reference evidence="3" key="1">
    <citation type="submission" date="2021-01" db="EMBL/GenBank/DDBJ databases">
        <authorList>
            <person name="Corre E."/>
            <person name="Pelletier E."/>
            <person name="Niang G."/>
            <person name="Scheremetjew M."/>
            <person name="Finn R."/>
            <person name="Kale V."/>
            <person name="Holt S."/>
            <person name="Cochrane G."/>
            <person name="Meng A."/>
            <person name="Brown T."/>
            <person name="Cohen L."/>
        </authorList>
    </citation>
    <scope>NUCLEOTIDE SEQUENCE</scope>
    <source>
        <strain evidence="3">CCMP1594</strain>
    </source>
</reference>
<dbReference type="PROSITE" id="PS50004">
    <property type="entry name" value="C2"/>
    <property type="match status" value="1"/>
</dbReference>
<dbReference type="AlphaFoldDB" id="A0A7S4GQ78"/>
<dbReference type="EMBL" id="HBJA01153171">
    <property type="protein sequence ID" value="CAE0843616.1"/>
    <property type="molecule type" value="Transcribed_RNA"/>
</dbReference>
<accession>A0A7S4GQ78</accession>
<sequence>MAASAAAALDAADGVIDGKYYGRDIVTVPSRSYGYQTYSQGSRYSRSALDTARALDAADGVMDGKYYGRDIVTRQGSPRSRYSYARSDPVTVLPSAREEVITTLPPREVVTSRVVETVPTPAPVVVREAPLYNPLEAENRALMARCGQLEDEMEYATHGLLSFCHKFRQASVENEELNAIMSRVEITLRKLRAARADLLEERNILEARVEELERKNAANTKAAKRRIAELEAEIARLEEEIRDLRGALAQKDARNAEQLRNLRMQKDRLIEQLKAEIAKLEKQLRSLQGLRTEIHDLREENLRLQELANRYLKLKADYDALLAEIAELKRENARLRDELARLKEGGDRYLRLKAEHDRLLADFEAQKRHLLRLEEQLHQANAEIQRLKAENARLRQENERLEDELNRLRLQLKNASQVVVPPRPFRMPITRMPGLHPPPGPGSPIIITVLKGENLSRHPAKSDINPYVKLSFDEAARNFSWKTKAARSTQGTAIWNETCPQQVMPDAAYYIVVELYDDEYGRDFLMGQGYLDLRTTQNVNIAVEVEDVNGSRGRIYIKWHVVQPAPEPDDGLEVVDDY</sequence>
<keyword evidence="1" id="KW-0175">Coiled coil</keyword>
<protein>
    <recommendedName>
        <fullName evidence="2">C2 domain-containing protein</fullName>
    </recommendedName>
</protein>
<dbReference type="PANTHER" id="PTHR23159">
    <property type="entry name" value="CENTROSOMAL PROTEIN 2"/>
    <property type="match status" value="1"/>
</dbReference>
<gene>
    <name evidence="3" type="ORF">EGYM00163_LOCUS52384</name>
</gene>
<feature type="domain" description="C2" evidence="2">
    <location>
        <begin position="426"/>
        <end position="547"/>
    </location>
</feature>
<dbReference type="Gene3D" id="2.60.40.150">
    <property type="entry name" value="C2 domain"/>
    <property type="match status" value="1"/>
</dbReference>
<dbReference type="SMART" id="SM00239">
    <property type="entry name" value="C2"/>
    <property type="match status" value="1"/>
</dbReference>
<proteinExistence type="predicted"/>
<dbReference type="SUPFAM" id="SSF49562">
    <property type="entry name" value="C2 domain (Calcium/lipid-binding domain, CaLB)"/>
    <property type="match status" value="1"/>
</dbReference>
<dbReference type="InterPro" id="IPR000008">
    <property type="entry name" value="C2_dom"/>
</dbReference>
<evidence type="ECO:0000313" key="3">
    <source>
        <dbReference type="EMBL" id="CAE0843616.1"/>
    </source>
</evidence>
<feature type="coiled-coil region" evidence="1">
    <location>
        <begin position="174"/>
        <end position="418"/>
    </location>
</feature>
<dbReference type="CDD" id="cd00030">
    <property type="entry name" value="C2"/>
    <property type="match status" value="1"/>
</dbReference>